<comment type="subcellular location">
    <subcellularLocation>
        <location evidence="1">Membrane</location>
        <topology evidence="1">Multi-pass membrane protein</topology>
    </subcellularLocation>
</comment>
<dbReference type="InterPro" id="IPR017452">
    <property type="entry name" value="GPCR_Rhodpsn_7TM"/>
</dbReference>
<protein>
    <submittedName>
        <fullName evidence="12">Orphan G-protein coupled receptor 6</fullName>
    </submittedName>
</protein>
<dbReference type="CDD" id="cd14978">
    <property type="entry name" value="7tmA_FMRFamide_R-like"/>
    <property type="match status" value="1"/>
</dbReference>
<evidence type="ECO:0000256" key="2">
    <source>
        <dbReference type="ARBA" id="ARBA00022692"/>
    </source>
</evidence>
<dbReference type="PANTHER" id="PTHR24243:SF230">
    <property type="entry name" value="G-PROTEIN COUPLED RECEPTORS FAMILY 1 PROFILE DOMAIN-CONTAINING PROTEIN"/>
    <property type="match status" value="1"/>
</dbReference>
<dbReference type="Pfam" id="PF00001">
    <property type="entry name" value="7tm_1"/>
    <property type="match status" value="1"/>
</dbReference>
<evidence type="ECO:0000256" key="4">
    <source>
        <dbReference type="ARBA" id="ARBA00023040"/>
    </source>
</evidence>
<feature type="transmembrane region" description="Helical" evidence="10">
    <location>
        <begin position="72"/>
        <end position="91"/>
    </location>
</feature>
<name>A0A0K0PUF0_PLADU</name>
<sequence length="371" mass="41918">MAPNASFVTEQDEEVQSPAGNPPPKRQYKELAIAKGVDQYGGAFLLILGVFGNITSLIVLRRKRFRSLPSSLYLTVLAISDFLTIAVGQGGRHWIRALTGKDILSLSTFYCKVWYLIVPVSTSYSTWILTAVTVERCLAISAPLLAKKINMQKSSRRFLVISLVLLSLYYIYSLVLYEIVDTSRGKICDIVPKNEVFVYSIRPWFEYIAYSIFPGTLIFLCNVIMIITLIKARRVRRRQLANNKQQENETTGSIITMLLTISFTFLVLTTPIRVNFILNVYFPSNYWQEDSRAALNRLNWALSIFCLYLNHAINFLLYLISGREFRQEFASLFGCCPKQNTDMTGARTKTTSLSASKTATVSAVPVADNKV</sequence>
<feature type="transmembrane region" description="Helical" evidence="10">
    <location>
        <begin position="158"/>
        <end position="177"/>
    </location>
</feature>
<dbReference type="GO" id="GO:0005886">
    <property type="term" value="C:plasma membrane"/>
    <property type="evidence" value="ECO:0007669"/>
    <property type="project" value="TreeGrafter"/>
</dbReference>
<feature type="transmembrane region" description="Helical" evidence="10">
    <location>
        <begin position="40"/>
        <end position="60"/>
    </location>
</feature>
<evidence type="ECO:0000256" key="8">
    <source>
        <dbReference type="RuleBase" id="RU000688"/>
    </source>
</evidence>
<keyword evidence="6 8" id="KW-0675">Receptor</keyword>
<dbReference type="PRINTS" id="PR00237">
    <property type="entry name" value="GPCRRHODOPSN"/>
</dbReference>
<dbReference type="PROSITE" id="PS00237">
    <property type="entry name" value="G_PROTEIN_RECEP_F1_1"/>
    <property type="match status" value="1"/>
</dbReference>
<evidence type="ECO:0000256" key="1">
    <source>
        <dbReference type="ARBA" id="ARBA00004141"/>
    </source>
</evidence>
<evidence type="ECO:0000256" key="6">
    <source>
        <dbReference type="ARBA" id="ARBA00023170"/>
    </source>
</evidence>
<keyword evidence="3 10" id="KW-1133">Transmembrane helix</keyword>
<dbReference type="InterPro" id="IPR000276">
    <property type="entry name" value="GPCR_Rhodpsn"/>
</dbReference>
<feature type="transmembrane region" description="Helical" evidence="10">
    <location>
        <begin position="251"/>
        <end position="278"/>
    </location>
</feature>
<feature type="region of interest" description="Disordered" evidence="9">
    <location>
        <begin position="1"/>
        <end position="25"/>
    </location>
</feature>
<dbReference type="GO" id="GO:0004930">
    <property type="term" value="F:G protein-coupled receptor activity"/>
    <property type="evidence" value="ECO:0007669"/>
    <property type="project" value="UniProtKB-KW"/>
</dbReference>
<reference evidence="12" key="1">
    <citation type="journal article" date="2015" name="Cell Rep.">
        <title>Large-Scale Combinatorial Deorphanization of Platynereis Neuropeptide GPCRs.</title>
        <authorList>
            <person name="Bauknecht P.M."/>
            <person name="Jekely G."/>
        </authorList>
    </citation>
    <scope>NUCLEOTIDE SEQUENCE</scope>
</reference>
<dbReference type="SUPFAM" id="SSF81321">
    <property type="entry name" value="Family A G protein-coupled receptor-like"/>
    <property type="match status" value="1"/>
</dbReference>
<keyword evidence="5 10" id="KW-0472">Membrane</keyword>
<organism evidence="12">
    <name type="scientific">Platynereis dumerilii</name>
    <name type="common">Dumeril's clam worm</name>
    <dbReference type="NCBI Taxonomy" id="6359"/>
    <lineage>
        <taxon>Eukaryota</taxon>
        <taxon>Metazoa</taxon>
        <taxon>Spiralia</taxon>
        <taxon>Lophotrochozoa</taxon>
        <taxon>Annelida</taxon>
        <taxon>Polychaeta</taxon>
        <taxon>Errantia</taxon>
        <taxon>Phyllodocida</taxon>
        <taxon>Nereididae</taxon>
        <taxon>Platynereis</taxon>
    </lineage>
</organism>
<keyword evidence="2 8" id="KW-0812">Transmembrane</keyword>
<feature type="domain" description="G-protein coupled receptors family 1 profile" evidence="11">
    <location>
        <begin position="52"/>
        <end position="318"/>
    </location>
</feature>
<dbReference type="AlphaFoldDB" id="A0A0K0PUF0"/>
<comment type="similarity">
    <text evidence="8">Belongs to the G-protein coupled receptor 1 family.</text>
</comment>
<proteinExistence type="evidence at transcript level"/>
<keyword evidence="7 8" id="KW-0807">Transducer</keyword>
<feature type="transmembrane region" description="Helical" evidence="10">
    <location>
        <begin position="298"/>
        <end position="320"/>
    </location>
</feature>
<dbReference type="PANTHER" id="PTHR24243">
    <property type="entry name" value="G-PROTEIN COUPLED RECEPTOR"/>
    <property type="match status" value="1"/>
</dbReference>
<evidence type="ECO:0000256" key="10">
    <source>
        <dbReference type="SAM" id="Phobius"/>
    </source>
</evidence>
<evidence type="ECO:0000256" key="5">
    <source>
        <dbReference type="ARBA" id="ARBA00023136"/>
    </source>
</evidence>
<evidence type="ECO:0000256" key="9">
    <source>
        <dbReference type="SAM" id="MobiDB-lite"/>
    </source>
</evidence>
<keyword evidence="4 8" id="KW-0297">G-protein coupled receptor</keyword>
<feature type="transmembrane region" description="Helical" evidence="10">
    <location>
        <begin position="207"/>
        <end position="230"/>
    </location>
</feature>
<evidence type="ECO:0000259" key="11">
    <source>
        <dbReference type="PROSITE" id="PS50262"/>
    </source>
</evidence>
<dbReference type="PROSITE" id="PS50262">
    <property type="entry name" value="G_PROTEIN_RECEP_F1_2"/>
    <property type="match status" value="1"/>
</dbReference>
<evidence type="ECO:0000313" key="12">
    <source>
        <dbReference type="EMBL" id="AKQ63014.1"/>
    </source>
</evidence>
<evidence type="ECO:0000256" key="3">
    <source>
        <dbReference type="ARBA" id="ARBA00022989"/>
    </source>
</evidence>
<dbReference type="Gene3D" id="1.20.1070.10">
    <property type="entry name" value="Rhodopsin 7-helix transmembrane proteins"/>
    <property type="match status" value="1"/>
</dbReference>
<evidence type="ECO:0000256" key="7">
    <source>
        <dbReference type="ARBA" id="ARBA00023224"/>
    </source>
</evidence>
<accession>A0A0K0PUF0</accession>
<dbReference type="EMBL" id="KP293960">
    <property type="protein sequence ID" value="AKQ63014.1"/>
    <property type="molecule type" value="mRNA"/>
</dbReference>